<evidence type="ECO:0000256" key="5">
    <source>
        <dbReference type="HAMAP-Rule" id="MF_00651"/>
    </source>
</evidence>
<name>A0A4S3KLR4_9GAMM</name>
<dbReference type="InterPro" id="IPR037027">
    <property type="entry name" value="YqgF/RNaseH-like_dom_sf"/>
</dbReference>
<evidence type="ECO:0000259" key="6">
    <source>
        <dbReference type="SMART" id="SM00732"/>
    </source>
</evidence>
<proteinExistence type="inferred from homology"/>
<dbReference type="GO" id="GO:0005829">
    <property type="term" value="C:cytosol"/>
    <property type="evidence" value="ECO:0007669"/>
    <property type="project" value="TreeGrafter"/>
</dbReference>
<evidence type="ECO:0000256" key="1">
    <source>
        <dbReference type="ARBA" id="ARBA00022490"/>
    </source>
</evidence>
<keyword evidence="4 5" id="KW-0378">Hydrolase</keyword>
<dbReference type="Pfam" id="PF03652">
    <property type="entry name" value="RuvX"/>
    <property type="match status" value="1"/>
</dbReference>
<sequence>MSAAPDARVGNVLGFDFGLRCIGVAVATTLTASARPLLALAAHAGVPDWNELDALLRAWSPLALVVGLPLDGDGSEQPITRAARAFATQLQQRYRIDVHLCDERHSSQEAARRFATQRAAGQRRKRDAAQLDALAAAVILESWLSEPSCTRTCAI</sequence>
<reference evidence="7 8" key="1">
    <citation type="submission" date="2017-02" db="EMBL/GenBank/DDBJ databases">
        <title>Whole genome sequencing of Metallibacterium scheffleri DSM 24874 (T).</title>
        <authorList>
            <person name="Kumar S."/>
            <person name="Patil P."/>
            <person name="Patil P.B."/>
        </authorList>
    </citation>
    <scope>NUCLEOTIDE SEQUENCE [LARGE SCALE GENOMIC DNA]</scope>
    <source>
        <strain evidence="7 8">DSM 24874</strain>
    </source>
</reference>
<dbReference type="Proteomes" id="UP000307749">
    <property type="component" value="Unassembled WGS sequence"/>
</dbReference>
<evidence type="ECO:0000256" key="3">
    <source>
        <dbReference type="ARBA" id="ARBA00022722"/>
    </source>
</evidence>
<comment type="similarity">
    <text evidence="5">Belongs to the YqgF HJR family.</text>
</comment>
<dbReference type="GO" id="GO:0000967">
    <property type="term" value="P:rRNA 5'-end processing"/>
    <property type="evidence" value="ECO:0007669"/>
    <property type="project" value="UniProtKB-UniRule"/>
</dbReference>
<evidence type="ECO:0000256" key="2">
    <source>
        <dbReference type="ARBA" id="ARBA00022517"/>
    </source>
</evidence>
<dbReference type="GO" id="GO:0004518">
    <property type="term" value="F:nuclease activity"/>
    <property type="evidence" value="ECO:0007669"/>
    <property type="project" value="UniProtKB-KW"/>
</dbReference>
<keyword evidence="3 5" id="KW-0540">Nuclease</keyword>
<comment type="function">
    <text evidence="5">Could be a nuclease involved in processing of the 5'-end of pre-16S rRNA.</text>
</comment>
<keyword evidence="8" id="KW-1185">Reference proteome</keyword>
<dbReference type="InterPro" id="IPR012337">
    <property type="entry name" value="RNaseH-like_sf"/>
</dbReference>
<dbReference type="PANTHER" id="PTHR33317">
    <property type="entry name" value="POLYNUCLEOTIDYL TRANSFERASE, RIBONUCLEASE H-LIKE SUPERFAMILY PROTEIN"/>
    <property type="match status" value="1"/>
</dbReference>
<dbReference type="NCBIfam" id="TIGR00250">
    <property type="entry name" value="RNAse_H_YqgF"/>
    <property type="match status" value="1"/>
</dbReference>
<keyword evidence="2 5" id="KW-0690">Ribosome biogenesis</keyword>
<dbReference type="InterPro" id="IPR005227">
    <property type="entry name" value="YqgF"/>
</dbReference>
<evidence type="ECO:0000256" key="4">
    <source>
        <dbReference type="ARBA" id="ARBA00022801"/>
    </source>
</evidence>
<feature type="domain" description="YqgF/RNase H-like" evidence="6">
    <location>
        <begin position="10"/>
        <end position="110"/>
    </location>
</feature>
<gene>
    <name evidence="7" type="ORF">B1806_09900</name>
</gene>
<dbReference type="STRING" id="993689.GCA_002077135_02977"/>
<protein>
    <recommendedName>
        <fullName evidence="5">Putative pre-16S rRNA nuclease</fullName>
        <ecNumber evidence="5">3.1.-.-</ecNumber>
    </recommendedName>
</protein>
<dbReference type="EMBL" id="MWQO01000035">
    <property type="protein sequence ID" value="THD09803.1"/>
    <property type="molecule type" value="Genomic_DNA"/>
</dbReference>
<dbReference type="OrthoDB" id="9796140at2"/>
<dbReference type="SMART" id="SM00732">
    <property type="entry name" value="YqgFc"/>
    <property type="match status" value="1"/>
</dbReference>
<dbReference type="AlphaFoldDB" id="A0A4S3KLR4"/>
<dbReference type="Gene3D" id="3.30.420.140">
    <property type="entry name" value="YqgF/RNase H-like domain"/>
    <property type="match status" value="1"/>
</dbReference>
<dbReference type="EC" id="3.1.-.-" evidence="5"/>
<comment type="caution">
    <text evidence="7">The sequence shown here is derived from an EMBL/GenBank/DDBJ whole genome shotgun (WGS) entry which is preliminary data.</text>
</comment>
<dbReference type="GO" id="GO:0016788">
    <property type="term" value="F:hydrolase activity, acting on ester bonds"/>
    <property type="evidence" value="ECO:0007669"/>
    <property type="project" value="UniProtKB-UniRule"/>
</dbReference>
<dbReference type="PANTHER" id="PTHR33317:SF4">
    <property type="entry name" value="POLYNUCLEOTIDYL TRANSFERASE, RIBONUCLEASE H-LIKE SUPERFAMILY PROTEIN"/>
    <property type="match status" value="1"/>
</dbReference>
<dbReference type="CDD" id="cd16964">
    <property type="entry name" value="YqgF"/>
    <property type="match status" value="1"/>
</dbReference>
<accession>A0A4S3KLR4</accession>
<keyword evidence="1 5" id="KW-0963">Cytoplasm</keyword>
<comment type="subcellular location">
    <subcellularLocation>
        <location evidence="5">Cytoplasm</location>
    </subcellularLocation>
</comment>
<organism evidence="7 8">
    <name type="scientific">Metallibacterium scheffleri</name>
    <dbReference type="NCBI Taxonomy" id="993689"/>
    <lineage>
        <taxon>Bacteria</taxon>
        <taxon>Pseudomonadati</taxon>
        <taxon>Pseudomonadota</taxon>
        <taxon>Gammaproteobacteria</taxon>
        <taxon>Lysobacterales</taxon>
        <taxon>Rhodanobacteraceae</taxon>
        <taxon>Metallibacterium</taxon>
    </lineage>
</organism>
<dbReference type="RefSeq" id="WP_081128987.1">
    <property type="nucleotide sequence ID" value="NZ_DAHXOC010000007.1"/>
</dbReference>
<dbReference type="InterPro" id="IPR006641">
    <property type="entry name" value="YqgF/RNaseH-like_dom"/>
</dbReference>
<evidence type="ECO:0000313" key="7">
    <source>
        <dbReference type="EMBL" id="THD09803.1"/>
    </source>
</evidence>
<evidence type="ECO:0000313" key="8">
    <source>
        <dbReference type="Proteomes" id="UP000307749"/>
    </source>
</evidence>
<dbReference type="HAMAP" id="MF_00651">
    <property type="entry name" value="Nuclease_YqgF"/>
    <property type="match status" value="1"/>
</dbReference>
<dbReference type="SUPFAM" id="SSF53098">
    <property type="entry name" value="Ribonuclease H-like"/>
    <property type="match status" value="1"/>
</dbReference>